<gene>
    <name evidence="8" type="ORF">OSB1V03_LOCUS2460</name>
</gene>
<evidence type="ECO:0000256" key="6">
    <source>
        <dbReference type="ARBA" id="ARBA00023315"/>
    </source>
</evidence>
<feature type="transmembrane region" description="Helical" evidence="7">
    <location>
        <begin position="149"/>
        <end position="167"/>
    </location>
</feature>
<dbReference type="Pfam" id="PF03062">
    <property type="entry name" value="MBOAT"/>
    <property type="match status" value="1"/>
</dbReference>
<dbReference type="InterPro" id="IPR004299">
    <property type="entry name" value="MBOAT_fam"/>
</dbReference>
<dbReference type="Proteomes" id="UP000759131">
    <property type="component" value="Unassembled WGS sequence"/>
</dbReference>
<dbReference type="EMBL" id="OC855441">
    <property type="protein sequence ID" value="CAD7621991.1"/>
    <property type="molecule type" value="Genomic_DNA"/>
</dbReference>
<dbReference type="EMBL" id="CAJPIZ010000866">
    <property type="protein sequence ID" value="CAG2102421.1"/>
    <property type="molecule type" value="Genomic_DNA"/>
</dbReference>
<comment type="subcellular location">
    <subcellularLocation>
        <location evidence="1">Membrane</location>
        <topology evidence="1">Multi-pass membrane protein</topology>
    </subcellularLocation>
</comment>
<keyword evidence="5 7" id="KW-0472">Membrane</keyword>
<keyword evidence="4 7" id="KW-1133">Transmembrane helix</keyword>
<feature type="transmembrane region" description="Helical" evidence="7">
    <location>
        <begin position="41"/>
        <end position="63"/>
    </location>
</feature>
<dbReference type="PANTHER" id="PTHR13906">
    <property type="entry name" value="PORCUPINE"/>
    <property type="match status" value="1"/>
</dbReference>
<feature type="non-terminal residue" evidence="8">
    <location>
        <position position="247"/>
    </location>
</feature>
<evidence type="ECO:0000256" key="7">
    <source>
        <dbReference type="SAM" id="Phobius"/>
    </source>
</evidence>
<dbReference type="GO" id="GO:0016020">
    <property type="term" value="C:membrane"/>
    <property type="evidence" value="ECO:0007669"/>
    <property type="project" value="UniProtKB-SubCell"/>
</dbReference>
<keyword evidence="9" id="KW-1185">Reference proteome</keyword>
<keyword evidence="6" id="KW-0012">Acyltransferase</keyword>
<accession>A0A7R9KF51</accession>
<dbReference type="GO" id="GO:0016746">
    <property type="term" value="F:acyltransferase activity"/>
    <property type="evidence" value="ECO:0007669"/>
    <property type="project" value="UniProtKB-KW"/>
</dbReference>
<dbReference type="PANTHER" id="PTHR13906:SF4">
    <property type="entry name" value="LYSOPHOSPHOLIPID ACYLTRANSFERASE 6"/>
    <property type="match status" value="1"/>
</dbReference>
<feature type="transmembrane region" description="Helical" evidence="7">
    <location>
        <begin position="70"/>
        <end position="90"/>
    </location>
</feature>
<dbReference type="GO" id="GO:0030258">
    <property type="term" value="P:lipid modification"/>
    <property type="evidence" value="ECO:0007669"/>
    <property type="project" value="TreeGrafter"/>
</dbReference>
<evidence type="ECO:0000313" key="9">
    <source>
        <dbReference type="Proteomes" id="UP000759131"/>
    </source>
</evidence>
<evidence type="ECO:0000256" key="3">
    <source>
        <dbReference type="ARBA" id="ARBA00022692"/>
    </source>
</evidence>
<sequence length="247" mass="27482">MVCLVVSYVISVVYNTAVLGAGVTAKSVKLLYHLVSGVALVYAYCGHHVIHSMAMCLLCYATIRWCPIRAALVVNMTVPLVYLLVVSHTGGSGGQYDGSVGVSPRRLNTVCLAKLDMVANLRRSYTRDTDPVLINADTAVLRMPTLLEFLSHCYFPSTILVGPLISYRKYQSYIESNENRLSDCWQLAAGRLSLGLLYLGFYVLGTHYWPQEYLLSDHFMASSFWWKVTAIAVVCKVGMTKYLATWL</sequence>
<keyword evidence="3 7" id="KW-0812">Transmembrane</keyword>
<dbReference type="AlphaFoldDB" id="A0A7R9KF51"/>
<proteinExistence type="predicted"/>
<dbReference type="InterPro" id="IPR049941">
    <property type="entry name" value="LPLAT_7/PORCN-like"/>
</dbReference>
<evidence type="ECO:0000256" key="4">
    <source>
        <dbReference type="ARBA" id="ARBA00022989"/>
    </source>
</evidence>
<evidence type="ECO:0000256" key="2">
    <source>
        <dbReference type="ARBA" id="ARBA00022679"/>
    </source>
</evidence>
<evidence type="ECO:0000313" key="8">
    <source>
        <dbReference type="EMBL" id="CAD7621991.1"/>
    </source>
</evidence>
<name>A0A7R9KF51_9ACAR</name>
<organism evidence="8">
    <name type="scientific">Medioppia subpectinata</name>
    <dbReference type="NCBI Taxonomy" id="1979941"/>
    <lineage>
        <taxon>Eukaryota</taxon>
        <taxon>Metazoa</taxon>
        <taxon>Ecdysozoa</taxon>
        <taxon>Arthropoda</taxon>
        <taxon>Chelicerata</taxon>
        <taxon>Arachnida</taxon>
        <taxon>Acari</taxon>
        <taxon>Acariformes</taxon>
        <taxon>Sarcoptiformes</taxon>
        <taxon>Oribatida</taxon>
        <taxon>Brachypylina</taxon>
        <taxon>Oppioidea</taxon>
        <taxon>Oppiidae</taxon>
        <taxon>Medioppia</taxon>
    </lineage>
</organism>
<evidence type="ECO:0000256" key="1">
    <source>
        <dbReference type="ARBA" id="ARBA00004141"/>
    </source>
</evidence>
<keyword evidence="2" id="KW-0808">Transferase</keyword>
<feature type="transmembrane region" description="Helical" evidence="7">
    <location>
        <begin position="188"/>
        <end position="204"/>
    </location>
</feature>
<protein>
    <submittedName>
        <fullName evidence="8">Uncharacterized protein</fullName>
    </submittedName>
</protein>
<feature type="transmembrane region" description="Helical" evidence="7">
    <location>
        <begin position="224"/>
        <end position="244"/>
    </location>
</feature>
<reference evidence="8" key="1">
    <citation type="submission" date="2020-11" db="EMBL/GenBank/DDBJ databases">
        <authorList>
            <person name="Tran Van P."/>
        </authorList>
    </citation>
    <scope>NUCLEOTIDE SEQUENCE</scope>
</reference>
<evidence type="ECO:0000256" key="5">
    <source>
        <dbReference type="ARBA" id="ARBA00023136"/>
    </source>
</evidence>
<dbReference type="OrthoDB" id="5974730at2759"/>